<proteinExistence type="predicted"/>
<comment type="caution">
    <text evidence="1">The sequence shown here is derived from an EMBL/GenBank/DDBJ whole genome shotgun (WGS) entry which is preliminary data.</text>
</comment>
<name>A0A8X6L4Y1_TRICU</name>
<reference evidence="1" key="1">
    <citation type="submission" date="2020-07" db="EMBL/GenBank/DDBJ databases">
        <title>Multicomponent nature underlies the extraordinary mechanical properties of spider dragline silk.</title>
        <authorList>
            <person name="Kono N."/>
            <person name="Nakamura H."/>
            <person name="Mori M."/>
            <person name="Yoshida Y."/>
            <person name="Ohtoshi R."/>
            <person name="Malay A.D."/>
            <person name="Moran D.A.P."/>
            <person name="Tomita M."/>
            <person name="Numata K."/>
            <person name="Arakawa K."/>
        </authorList>
    </citation>
    <scope>NUCLEOTIDE SEQUENCE</scope>
</reference>
<dbReference type="EMBL" id="BMAO01034304">
    <property type="protein sequence ID" value="GFQ95661.1"/>
    <property type="molecule type" value="Genomic_DNA"/>
</dbReference>
<keyword evidence="2" id="KW-1185">Reference proteome</keyword>
<evidence type="ECO:0000313" key="1">
    <source>
        <dbReference type="EMBL" id="GFQ95661.1"/>
    </source>
</evidence>
<sequence>MWNLSNGIHISQDIGHQGPSVGIKERERVKKMCDRARQEVEEYLYYYVGIEKGIWDGGDRGNFCNGFREKREKLGESFLQRSL</sequence>
<dbReference type="AlphaFoldDB" id="A0A8X6L4Y1"/>
<organism evidence="1 2">
    <name type="scientific">Trichonephila clavata</name>
    <name type="common">Joro spider</name>
    <name type="synonym">Nephila clavata</name>
    <dbReference type="NCBI Taxonomy" id="2740835"/>
    <lineage>
        <taxon>Eukaryota</taxon>
        <taxon>Metazoa</taxon>
        <taxon>Ecdysozoa</taxon>
        <taxon>Arthropoda</taxon>
        <taxon>Chelicerata</taxon>
        <taxon>Arachnida</taxon>
        <taxon>Araneae</taxon>
        <taxon>Araneomorphae</taxon>
        <taxon>Entelegynae</taxon>
        <taxon>Araneoidea</taxon>
        <taxon>Nephilidae</taxon>
        <taxon>Trichonephila</taxon>
    </lineage>
</organism>
<evidence type="ECO:0000313" key="2">
    <source>
        <dbReference type="Proteomes" id="UP000887116"/>
    </source>
</evidence>
<protein>
    <submittedName>
        <fullName evidence="1">Uncharacterized protein</fullName>
    </submittedName>
</protein>
<gene>
    <name evidence="1" type="ORF">TNCT_9511</name>
</gene>
<dbReference type="Proteomes" id="UP000887116">
    <property type="component" value="Unassembled WGS sequence"/>
</dbReference>
<accession>A0A8X6L4Y1</accession>